<reference evidence="1 2" key="1">
    <citation type="journal article" date="2019" name="Emerg. Microbes Infect.">
        <title>Comprehensive subspecies identification of 175 nontuberculous mycobacteria species based on 7547 genomic profiles.</title>
        <authorList>
            <person name="Matsumoto Y."/>
            <person name="Kinjo T."/>
            <person name="Motooka D."/>
            <person name="Nabeya D."/>
            <person name="Jung N."/>
            <person name="Uechi K."/>
            <person name="Horii T."/>
            <person name="Iida T."/>
            <person name="Fujita J."/>
            <person name="Nakamura S."/>
        </authorList>
    </citation>
    <scope>NUCLEOTIDE SEQUENCE [LARGE SCALE GENOMIC DNA]</scope>
    <source>
        <strain evidence="1 2">JCM 13571</strain>
    </source>
</reference>
<dbReference type="Proteomes" id="UP000467260">
    <property type="component" value="Chromosome"/>
</dbReference>
<dbReference type="AlphaFoldDB" id="A0A7I7WYQ3"/>
<dbReference type="KEGG" id="mhib:MHIB_06800"/>
<dbReference type="EMBL" id="AP022609">
    <property type="protein sequence ID" value="BBZ22262.1"/>
    <property type="molecule type" value="Genomic_DNA"/>
</dbReference>
<keyword evidence="2" id="KW-1185">Reference proteome</keyword>
<organism evidence="1 2">
    <name type="scientific">Mycolicibacter hiberniae</name>
    <dbReference type="NCBI Taxonomy" id="29314"/>
    <lineage>
        <taxon>Bacteria</taxon>
        <taxon>Bacillati</taxon>
        <taxon>Actinomycetota</taxon>
        <taxon>Actinomycetes</taxon>
        <taxon>Mycobacteriales</taxon>
        <taxon>Mycobacteriaceae</taxon>
        <taxon>Mycolicibacter</taxon>
    </lineage>
</organism>
<evidence type="ECO:0000313" key="1">
    <source>
        <dbReference type="EMBL" id="BBZ22262.1"/>
    </source>
</evidence>
<protein>
    <submittedName>
        <fullName evidence="1">Uncharacterized protein</fullName>
    </submittedName>
</protein>
<gene>
    <name evidence="1" type="ORF">MHIB_06800</name>
</gene>
<evidence type="ECO:0000313" key="2">
    <source>
        <dbReference type="Proteomes" id="UP000467260"/>
    </source>
</evidence>
<sequence>MGMEQLAHRCLSVAAAALCVGGLVGVLTSIAPALPDQQIRDIDLAAANVDVGPGLEIIDNHVRPDIVGSGGGDDGQFVDLGSMLYGSGDDAWGVGTAMSTADLDETLLTELAGGNFDPQTLLLGSPFAAYIGGVEVPGTGTFNGVAEQDATSVAANMMAGFSMFLNVVPETQQALNNLITTTQLEFNLALVAAQQAAADRLFGDSPELYEAVNWIFSINNSVLAQNQETFNSMMGISYDTRPILLGNFDLTEPDWDALFAMGSAEFNEIIEALQADNLALLLGSIDWEGLFAGMF</sequence>
<proteinExistence type="predicted"/>
<name>A0A7I7WYQ3_9MYCO</name>
<accession>A0A7I7WYQ3</accession>